<dbReference type="SUPFAM" id="SSF53098">
    <property type="entry name" value="Ribonuclease H-like"/>
    <property type="match status" value="1"/>
</dbReference>
<dbReference type="AlphaFoldDB" id="A0A543K8V4"/>
<protein>
    <submittedName>
        <fullName evidence="2">DDE family transposase</fullName>
    </submittedName>
</protein>
<dbReference type="Proteomes" id="UP000320582">
    <property type="component" value="Unassembled WGS sequence"/>
</dbReference>
<dbReference type="InterPro" id="IPR002559">
    <property type="entry name" value="Transposase_11"/>
</dbReference>
<dbReference type="GO" id="GO:0006313">
    <property type="term" value="P:DNA transposition"/>
    <property type="evidence" value="ECO:0007669"/>
    <property type="project" value="InterPro"/>
</dbReference>
<dbReference type="InterPro" id="IPR047658">
    <property type="entry name" value="IS4-like_transpos"/>
</dbReference>
<reference evidence="2 3" key="1">
    <citation type="submission" date="2019-06" db="EMBL/GenBank/DDBJ databases">
        <title>Genomic Encyclopedia of Archaeal and Bacterial Type Strains, Phase II (KMG-II): from individual species to whole genera.</title>
        <authorList>
            <person name="Goeker M."/>
        </authorList>
    </citation>
    <scope>NUCLEOTIDE SEQUENCE [LARGE SCALE GENOMIC DNA]</scope>
    <source>
        <strain evidence="2 3">DSM 18423</strain>
    </source>
</reference>
<comment type="caution">
    <text evidence="2">The sequence shown here is derived from an EMBL/GenBank/DDBJ whole genome shotgun (WGS) entry which is preliminary data.</text>
</comment>
<evidence type="ECO:0000313" key="3">
    <source>
        <dbReference type="Proteomes" id="UP000320582"/>
    </source>
</evidence>
<keyword evidence="3" id="KW-1185">Reference proteome</keyword>
<dbReference type="Pfam" id="PF01609">
    <property type="entry name" value="DDE_Tnp_1"/>
    <property type="match status" value="1"/>
</dbReference>
<accession>A0A543K8V4</accession>
<name>A0A543K8V4_9RHOB</name>
<evidence type="ECO:0000313" key="2">
    <source>
        <dbReference type="EMBL" id="TQM91518.1"/>
    </source>
</evidence>
<sequence>MANCRTVNLSHLASQFPGCAKHESNYRRLQRFFQHVRLDSDTAALLIMQMLNLLNRPNVLALDRTNWKLGSRDINILVLAIVTRRFRVPLMWTLLDHAGNSGTPERSALMDRYLRLFGVSSIRILLADREFVGTQWMHFLNKNNIPFAIRIKEDMVIHLADGTRRQFRTLLRKPKRGNWEGWLNGMEASPEDRLRVAGKRIDGELLIVATNTEKAEKGLDLYRKRWGIECMFGDAKTRGFNIEDTHITDPQKLASLLVIVALAVTWAYRCATCVMGRGTIRKKQHGRREKSWFRTGLDVLRKWIIHQPDKAINAWAKTCPRRPVITSK</sequence>
<feature type="domain" description="Transposase IS4-like" evidence="1">
    <location>
        <begin position="58"/>
        <end position="265"/>
    </location>
</feature>
<dbReference type="GO" id="GO:0003677">
    <property type="term" value="F:DNA binding"/>
    <property type="evidence" value="ECO:0007669"/>
    <property type="project" value="InterPro"/>
</dbReference>
<dbReference type="NCBIfam" id="NF033591">
    <property type="entry name" value="transpos_IS4_2"/>
    <property type="match status" value="1"/>
</dbReference>
<dbReference type="RefSeq" id="WP_170207017.1">
    <property type="nucleotide sequence ID" value="NZ_VFPT01000001.1"/>
</dbReference>
<proteinExistence type="predicted"/>
<evidence type="ECO:0000259" key="1">
    <source>
        <dbReference type="Pfam" id="PF01609"/>
    </source>
</evidence>
<dbReference type="GO" id="GO:0004803">
    <property type="term" value="F:transposase activity"/>
    <property type="evidence" value="ECO:0007669"/>
    <property type="project" value="InterPro"/>
</dbReference>
<dbReference type="InterPro" id="IPR012337">
    <property type="entry name" value="RNaseH-like_sf"/>
</dbReference>
<dbReference type="EMBL" id="VFPT01000001">
    <property type="protein sequence ID" value="TQM91518.1"/>
    <property type="molecule type" value="Genomic_DNA"/>
</dbReference>
<organism evidence="2 3">
    <name type="scientific">Roseinatronobacter monicus</name>
    <dbReference type="NCBI Taxonomy" id="393481"/>
    <lineage>
        <taxon>Bacteria</taxon>
        <taxon>Pseudomonadati</taxon>
        <taxon>Pseudomonadota</taxon>
        <taxon>Alphaproteobacteria</taxon>
        <taxon>Rhodobacterales</taxon>
        <taxon>Paracoccaceae</taxon>
        <taxon>Roseinatronobacter</taxon>
    </lineage>
</organism>
<gene>
    <name evidence="2" type="ORF">BD293_0072</name>
</gene>